<comment type="caution">
    <text evidence="1">The sequence shown here is derived from an EMBL/GenBank/DDBJ whole genome shotgun (WGS) entry which is preliminary data.</text>
</comment>
<accession>A0ABP6Q595</accession>
<reference evidence="2" key="1">
    <citation type="journal article" date="2019" name="Int. J. Syst. Evol. Microbiol.">
        <title>The Global Catalogue of Microorganisms (GCM) 10K type strain sequencing project: providing services to taxonomists for standard genome sequencing and annotation.</title>
        <authorList>
            <consortium name="The Broad Institute Genomics Platform"/>
            <consortium name="The Broad Institute Genome Sequencing Center for Infectious Disease"/>
            <person name="Wu L."/>
            <person name="Ma J."/>
        </authorList>
    </citation>
    <scope>NUCLEOTIDE SEQUENCE [LARGE SCALE GENOMIC DNA]</scope>
    <source>
        <strain evidence="2">JCM 9377</strain>
    </source>
</reference>
<protein>
    <submittedName>
        <fullName evidence="1">Uncharacterized protein</fullName>
    </submittedName>
</protein>
<evidence type="ECO:0000313" key="2">
    <source>
        <dbReference type="Proteomes" id="UP001501237"/>
    </source>
</evidence>
<organism evidence="1 2">
    <name type="scientific">Actinocorallia longicatena</name>
    <dbReference type="NCBI Taxonomy" id="111803"/>
    <lineage>
        <taxon>Bacteria</taxon>
        <taxon>Bacillati</taxon>
        <taxon>Actinomycetota</taxon>
        <taxon>Actinomycetes</taxon>
        <taxon>Streptosporangiales</taxon>
        <taxon>Thermomonosporaceae</taxon>
        <taxon>Actinocorallia</taxon>
    </lineage>
</organism>
<evidence type="ECO:0000313" key="1">
    <source>
        <dbReference type="EMBL" id="GAA3201694.1"/>
    </source>
</evidence>
<keyword evidence="2" id="KW-1185">Reference proteome</keyword>
<proteinExistence type="predicted"/>
<dbReference type="EMBL" id="BAAAUV010000003">
    <property type="protein sequence ID" value="GAA3201694.1"/>
    <property type="molecule type" value="Genomic_DNA"/>
</dbReference>
<sequence>MHIEFTRAEMNARTERYQAEAAHQVVRTPRFRWFRSRKHDQKIGRLRPRGVAG</sequence>
<dbReference type="Proteomes" id="UP001501237">
    <property type="component" value="Unassembled WGS sequence"/>
</dbReference>
<gene>
    <name evidence="1" type="ORF">GCM10010468_15020</name>
</gene>
<name>A0ABP6Q595_9ACTN</name>